<feature type="compositionally biased region" description="Low complexity" evidence="1">
    <location>
        <begin position="1"/>
        <end position="12"/>
    </location>
</feature>
<sequence>MASELSESSSSSDIIRPAINVDEQRDHVATTEQGLRDDVMAVQDDMALGMELMMKKMQIKPRGESTENAQPSRQTVLEVIGESLQSEICTISVGEEKVGFNAHLAILKQSPVLATLLKHKQRTNQTLRIVFPYQSVPVIHGSCSICMVKSFICALLIQLHKLNSFVRHTP</sequence>
<organism evidence="2 3">
    <name type="scientific">Endocarpon pusillum</name>
    <dbReference type="NCBI Taxonomy" id="364733"/>
    <lineage>
        <taxon>Eukaryota</taxon>
        <taxon>Fungi</taxon>
        <taxon>Dikarya</taxon>
        <taxon>Ascomycota</taxon>
        <taxon>Pezizomycotina</taxon>
        <taxon>Eurotiomycetes</taxon>
        <taxon>Chaetothyriomycetidae</taxon>
        <taxon>Verrucariales</taxon>
        <taxon>Verrucariaceae</taxon>
        <taxon>Endocarpon</taxon>
    </lineage>
</organism>
<evidence type="ECO:0008006" key="4">
    <source>
        <dbReference type="Google" id="ProtNLM"/>
    </source>
</evidence>
<evidence type="ECO:0000313" key="3">
    <source>
        <dbReference type="Proteomes" id="UP000606974"/>
    </source>
</evidence>
<evidence type="ECO:0000256" key="1">
    <source>
        <dbReference type="SAM" id="MobiDB-lite"/>
    </source>
</evidence>
<gene>
    <name evidence="2" type="ORF">GJ744_008316</name>
</gene>
<evidence type="ECO:0000313" key="2">
    <source>
        <dbReference type="EMBL" id="KAF7509089.1"/>
    </source>
</evidence>
<protein>
    <recommendedName>
        <fullName evidence="4">BTB domain-containing protein</fullName>
    </recommendedName>
</protein>
<dbReference type="OrthoDB" id="10526417at2759"/>
<dbReference type="AlphaFoldDB" id="A0A8H7AKI6"/>
<feature type="region of interest" description="Disordered" evidence="1">
    <location>
        <begin position="1"/>
        <end position="23"/>
    </location>
</feature>
<reference evidence="2" key="1">
    <citation type="submission" date="2020-02" db="EMBL/GenBank/DDBJ databases">
        <authorList>
            <person name="Palmer J.M."/>
        </authorList>
    </citation>
    <scope>NUCLEOTIDE SEQUENCE</scope>
    <source>
        <strain evidence="2">EPUS1.4</strain>
        <tissue evidence="2">Thallus</tissue>
    </source>
</reference>
<keyword evidence="3" id="KW-1185">Reference proteome</keyword>
<proteinExistence type="predicted"/>
<dbReference type="Proteomes" id="UP000606974">
    <property type="component" value="Unassembled WGS sequence"/>
</dbReference>
<comment type="caution">
    <text evidence="2">The sequence shown here is derived from an EMBL/GenBank/DDBJ whole genome shotgun (WGS) entry which is preliminary data.</text>
</comment>
<name>A0A8H7AKI6_9EURO</name>
<dbReference type="EMBL" id="JAACFV010000045">
    <property type="protein sequence ID" value="KAF7509089.1"/>
    <property type="molecule type" value="Genomic_DNA"/>
</dbReference>
<accession>A0A8H7AKI6</accession>